<dbReference type="AlphaFoldDB" id="A0A1I7XFD9"/>
<sequence length="155" mass="18111">MVVNYTRKFLFQRHTLPLIRISEVCSSNQNYGKGTDGHSPSTNLRRGPDQRDLTNMDLLEERIRNRAAIREININGQTQKWNYRSEIVNKYGLDNSHRNIWVAYAIIIIIGFTSFVYVKSNVVQGRKEEMEERERIRRSLNLAGSDRKKIAIVDN</sequence>
<evidence type="ECO:0000256" key="2">
    <source>
        <dbReference type="SAM" id="Phobius"/>
    </source>
</evidence>
<dbReference type="WBParaSite" id="Hba_16390">
    <property type="protein sequence ID" value="Hba_16390"/>
    <property type="gene ID" value="Hba_16390"/>
</dbReference>
<name>A0A1I7XFD9_HETBA</name>
<protein>
    <submittedName>
        <fullName evidence="4">Uncharacterized protein</fullName>
    </submittedName>
</protein>
<dbReference type="Proteomes" id="UP000095283">
    <property type="component" value="Unplaced"/>
</dbReference>
<feature type="region of interest" description="Disordered" evidence="1">
    <location>
        <begin position="30"/>
        <end position="50"/>
    </location>
</feature>
<dbReference type="Pfam" id="PF15932">
    <property type="entry name" value="DUF4748"/>
    <property type="match status" value="1"/>
</dbReference>
<feature type="transmembrane region" description="Helical" evidence="2">
    <location>
        <begin position="100"/>
        <end position="118"/>
    </location>
</feature>
<keyword evidence="2" id="KW-1133">Transmembrane helix</keyword>
<feature type="compositionally biased region" description="Polar residues" evidence="1">
    <location>
        <begin position="30"/>
        <end position="44"/>
    </location>
</feature>
<organism evidence="3 4">
    <name type="scientific">Heterorhabditis bacteriophora</name>
    <name type="common">Entomopathogenic nematode worm</name>
    <dbReference type="NCBI Taxonomy" id="37862"/>
    <lineage>
        <taxon>Eukaryota</taxon>
        <taxon>Metazoa</taxon>
        <taxon>Ecdysozoa</taxon>
        <taxon>Nematoda</taxon>
        <taxon>Chromadorea</taxon>
        <taxon>Rhabditida</taxon>
        <taxon>Rhabditina</taxon>
        <taxon>Rhabditomorpha</taxon>
        <taxon>Strongyloidea</taxon>
        <taxon>Heterorhabditidae</taxon>
        <taxon>Heterorhabditis</taxon>
    </lineage>
</organism>
<keyword evidence="2" id="KW-0812">Transmembrane</keyword>
<dbReference type="InterPro" id="IPR031833">
    <property type="entry name" value="DUF4748"/>
</dbReference>
<evidence type="ECO:0000313" key="3">
    <source>
        <dbReference type="Proteomes" id="UP000095283"/>
    </source>
</evidence>
<keyword evidence="3" id="KW-1185">Reference proteome</keyword>
<accession>A0A1I7XFD9</accession>
<keyword evidence="2" id="KW-0472">Membrane</keyword>
<reference evidence="4" key="1">
    <citation type="submission" date="2016-11" db="UniProtKB">
        <authorList>
            <consortium name="WormBaseParasite"/>
        </authorList>
    </citation>
    <scope>IDENTIFICATION</scope>
</reference>
<evidence type="ECO:0000313" key="4">
    <source>
        <dbReference type="WBParaSite" id="Hba_16390"/>
    </source>
</evidence>
<proteinExistence type="predicted"/>
<evidence type="ECO:0000256" key="1">
    <source>
        <dbReference type="SAM" id="MobiDB-lite"/>
    </source>
</evidence>